<sequence length="181" mass="19785">MTPADACSSPRPSADEPSFRLDVPVLADADALAEVHNQAWREAYAGIVPQAAFDDAALERRRSMWHRILETWDADLLHERIRIGRRPGGAPLGFLMIGPALDEDAPRSVQLQTLNVLASSHGSGLAQAMVADLLGDRPAYLWVVEANPRARRFYEKVGFAADGGVTVDASLGDLREIRMSR</sequence>
<keyword evidence="3" id="KW-1185">Reference proteome</keyword>
<accession>A0A2U2RHZ9</accession>
<dbReference type="OrthoDB" id="5243635at2"/>
<evidence type="ECO:0000313" key="2">
    <source>
        <dbReference type="EMBL" id="PWH05478.1"/>
    </source>
</evidence>
<dbReference type="Proteomes" id="UP000245590">
    <property type="component" value="Unassembled WGS sequence"/>
</dbReference>
<dbReference type="SUPFAM" id="SSF55729">
    <property type="entry name" value="Acyl-CoA N-acyltransferases (Nat)"/>
    <property type="match status" value="1"/>
</dbReference>
<dbReference type="EMBL" id="QFKX01000005">
    <property type="protein sequence ID" value="PWH05478.1"/>
    <property type="molecule type" value="Genomic_DNA"/>
</dbReference>
<keyword evidence="2" id="KW-0808">Transferase</keyword>
<name>A0A2U2RHZ9_9MICO</name>
<dbReference type="InterPro" id="IPR000182">
    <property type="entry name" value="GNAT_dom"/>
</dbReference>
<proteinExistence type="predicted"/>
<comment type="caution">
    <text evidence="2">The sequence shown here is derived from an EMBL/GenBank/DDBJ whole genome shotgun (WGS) entry which is preliminary data.</text>
</comment>
<evidence type="ECO:0000313" key="3">
    <source>
        <dbReference type="Proteomes" id="UP000245590"/>
    </source>
</evidence>
<gene>
    <name evidence="2" type="ORF">DEO23_12960</name>
</gene>
<evidence type="ECO:0000259" key="1">
    <source>
        <dbReference type="PROSITE" id="PS51186"/>
    </source>
</evidence>
<dbReference type="Gene3D" id="3.40.630.30">
    <property type="match status" value="1"/>
</dbReference>
<dbReference type="InterPro" id="IPR016181">
    <property type="entry name" value="Acyl_CoA_acyltransferase"/>
</dbReference>
<reference evidence="2 3" key="1">
    <citation type="submission" date="2018-05" db="EMBL/GenBank/DDBJ databases">
        <title>Brachybacterium sp. M1HQ-2T, whole genome shotgun sequence.</title>
        <authorList>
            <person name="Tuo L."/>
        </authorList>
    </citation>
    <scope>NUCLEOTIDE SEQUENCE [LARGE SCALE GENOMIC DNA]</scope>
    <source>
        <strain evidence="2 3">M1HQ-2</strain>
    </source>
</reference>
<feature type="domain" description="N-acetyltransferase" evidence="1">
    <location>
        <begin position="17"/>
        <end position="181"/>
    </location>
</feature>
<organism evidence="2 3">
    <name type="scientific">Brachybacterium endophyticum</name>
    <dbReference type="NCBI Taxonomy" id="2182385"/>
    <lineage>
        <taxon>Bacteria</taxon>
        <taxon>Bacillati</taxon>
        <taxon>Actinomycetota</taxon>
        <taxon>Actinomycetes</taxon>
        <taxon>Micrococcales</taxon>
        <taxon>Dermabacteraceae</taxon>
        <taxon>Brachybacterium</taxon>
    </lineage>
</organism>
<dbReference type="Pfam" id="PF00583">
    <property type="entry name" value="Acetyltransf_1"/>
    <property type="match status" value="1"/>
</dbReference>
<dbReference type="PROSITE" id="PS51186">
    <property type="entry name" value="GNAT"/>
    <property type="match status" value="1"/>
</dbReference>
<dbReference type="RefSeq" id="WP_109276442.1">
    <property type="nucleotide sequence ID" value="NZ_QFKX01000005.1"/>
</dbReference>
<dbReference type="AlphaFoldDB" id="A0A2U2RHZ9"/>
<protein>
    <submittedName>
        <fullName evidence="2">GNAT family N-acetyltransferase</fullName>
    </submittedName>
</protein>
<dbReference type="GO" id="GO:0016747">
    <property type="term" value="F:acyltransferase activity, transferring groups other than amino-acyl groups"/>
    <property type="evidence" value="ECO:0007669"/>
    <property type="project" value="InterPro"/>
</dbReference>